<gene>
    <name evidence="2" type="primary">Acey_s0228.g2872</name>
    <name evidence="2" type="ORF">Y032_0228g2872</name>
</gene>
<feature type="region of interest" description="Disordered" evidence="1">
    <location>
        <begin position="39"/>
        <end position="75"/>
    </location>
</feature>
<proteinExistence type="predicted"/>
<keyword evidence="3" id="KW-1185">Reference proteome</keyword>
<reference evidence="3" key="1">
    <citation type="journal article" date="2015" name="Nat. Genet.">
        <title>The genome and transcriptome of the zoonotic hookworm Ancylostoma ceylanicum identify infection-specific gene families.</title>
        <authorList>
            <person name="Schwarz E.M."/>
            <person name="Hu Y."/>
            <person name="Antoshechkin I."/>
            <person name="Miller M.M."/>
            <person name="Sternberg P.W."/>
            <person name="Aroian R.V."/>
        </authorList>
    </citation>
    <scope>NUCLEOTIDE SEQUENCE</scope>
    <source>
        <strain evidence="3">HY135</strain>
    </source>
</reference>
<dbReference type="Proteomes" id="UP000024635">
    <property type="component" value="Unassembled WGS sequence"/>
</dbReference>
<accession>A0A016SH98</accession>
<sequence length="122" mass="13809">MMTGSEKELFVEQGAFLEVHGQQLKVGEFHCVSLCTEGKGVTGSSRKAPRLSRPHHRQPYLRHPGSATATSSQLERRRGAAWCQNQLRHRQTHRPRAHLVLRDITKLSYFHPISSNTALTID</sequence>
<evidence type="ECO:0000256" key="1">
    <source>
        <dbReference type="SAM" id="MobiDB-lite"/>
    </source>
</evidence>
<feature type="compositionally biased region" description="Basic residues" evidence="1">
    <location>
        <begin position="47"/>
        <end position="60"/>
    </location>
</feature>
<dbReference type="AlphaFoldDB" id="A0A016SH98"/>
<evidence type="ECO:0000313" key="3">
    <source>
        <dbReference type="Proteomes" id="UP000024635"/>
    </source>
</evidence>
<protein>
    <submittedName>
        <fullName evidence="2">Uncharacterized protein</fullName>
    </submittedName>
</protein>
<organism evidence="2 3">
    <name type="scientific">Ancylostoma ceylanicum</name>
    <dbReference type="NCBI Taxonomy" id="53326"/>
    <lineage>
        <taxon>Eukaryota</taxon>
        <taxon>Metazoa</taxon>
        <taxon>Ecdysozoa</taxon>
        <taxon>Nematoda</taxon>
        <taxon>Chromadorea</taxon>
        <taxon>Rhabditida</taxon>
        <taxon>Rhabditina</taxon>
        <taxon>Rhabditomorpha</taxon>
        <taxon>Strongyloidea</taxon>
        <taxon>Ancylostomatidae</taxon>
        <taxon>Ancylostomatinae</taxon>
        <taxon>Ancylostoma</taxon>
    </lineage>
</organism>
<dbReference type="EMBL" id="JARK01001564">
    <property type="protein sequence ID" value="EYB89736.1"/>
    <property type="molecule type" value="Genomic_DNA"/>
</dbReference>
<comment type="caution">
    <text evidence="2">The sequence shown here is derived from an EMBL/GenBank/DDBJ whole genome shotgun (WGS) entry which is preliminary data.</text>
</comment>
<evidence type="ECO:0000313" key="2">
    <source>
        <dbReference type="EMBL" id="EYB89736.1"/>
    </source>
</evidence>
<name>A0A016SH98_9BILA</name>